<gene>
    <name evidence="3" type="primary">fgd1</name>
    <name evidence="3" type="ORF">DYBT9623_00478</name>
</gene>
<comment type="caution">
    <text evidence="3">The sequence shown here is derived from an EMBL/GenBank/DDBJ whole genome shotgun (WGS) entry which is preliminary data.</text>
</comment>
<dbReference type="EC" id="1.1.98.2" evidence="3"/>
<dbReference type="NCBIfam" id="TIGR03557">
    <property type="entry name" value="F420_G6P_family"/>
    <property type="match status" value="1"/>
</dbReference>
<protein>
    <submittedName>
        <fullName evidence="3">F420-dependent glucose-6-phosphate dehydrogenase 1</fullName>
        <ecNumber evidence="3">1.1.98.2</ecNumber>
    </submittedName>
</protein>
<dbReference type="InterPro" id="IPR011251">
    <property type="entry name" value="Luciferase-like_dom"/>
</dbReference>
<reference evidence="3 4" key="1">
    <citation type="submission" date="2021-04" db="EMBL/GenBank/DDBJ databases">
        <authorList>
            <person name="Rodrigo-Torres L."/>
            <person name="Arahal R. D."/>
            <person name="Lucena T."/>
        </authorList>
    </citation>
    <scope>NUCLEOTIDE SEQUENCE [LARGE SCALE GENOMIC DNA]</scope>
    <source>
        <strain evidence="3 4">CECT 9623</strain>
    </source>
</reference>
<dbReference type="PANTHER" id="PTHR43244">
    <property type="match status" value="1"/>
</dbReference>
<sequence>MTKIGYHASHEQFSPSELLRFAKMAEESGFRAAMSSDHLNPWSREQGHSGHCWSWLGAALQATHSIPFGSLSIPGGWRFHPVVVAHAAATLAQMSPNRFQWIALGSGEALNEMVVSPVWPDKKERNERIKEAADIIRALWRGETVTSKEGYHYTDEAKIWSLPETPPQIFGAALTTQTAHWMGSWADGLVTVNKSIDVLKQVMQAFNEGGGANKPKYVQVHISWADTMDIARQNAFEQWRVNTLAPEKCANFRKVADFENATNDMKPSDMDEHLLISEKAEVYIDYLQRLSDLGFDGIFVHNVGRNQAEYIEFFGKNVLPRLAGTAIGR</sequence>
<accession>A0ABM8UJY2</accession>
<dbReference type="InterPro" id="IPR019945">
    <property type="entry name" value="F420_G6P_DH-rel"/>
</dbReference>
<dbReference type="SUPFAM" id="SSF51679">
    <property type="entry name" value="Bacterial luciferase-like"/>
    <property type="match status" value="1"/>
</dbReference>
<dbReference type="EMBL" id="CAJRAU010000001">
    <property type="protein sequence ID" value="CAG5067756.1"/>
    <property type="molecule type" value="Genomic_DNA"/>
</dbReference>
<organism evidence="3 4">
    <name type="scientific">Dyadobacter linearis</name>
    <dbReference type="NCBI Taxonomy" id="2823330"/>
    <lineage>
        <taxon>Bacteria</taxon>
        <taxon>Pseudomonadati</taxon>
        <taxon>Bacteroidota</taxon>
        <taxon>Cytophagia</taxon>
        <taxon>Cytophagales</taxon>
        <taxon>Spirosomataceae</taxon>
        <taxon>Dyadobacter</taxon>
    </lineage>
</organism>
<evidence type="ECO:0000313" key="4">
    <source>
        <dbReference type="Proteomes" id="UP000679725"/>
    </source>
</evidence>
<dbReference type="Pfam" id="PF00296">
    <property type="entry name" value="Bac_luciferase"/>
    <property type="match status" value="1"/>
</dbReference>
<dbReference type="Proteomes" id="UP000679725">
    <property type="component" value="Unassembled WGS sequence"/>
</dbReference>
<dbReference type="GO" id="GO:0052749">
    <property type="term" value="F:glucose-6-phosphate dehydrogenase (coenzyme F420) activity"/>
    <property type="evidence" value="ECO:0007669"/>
    <property type="project" value="UniProtKB-EC"/>
</dbReference>
<dbReference type="InterPro" id="IPR036661">
    <property type="entry name" value="Luciferase-like_sf"/>
</dbReference>
<dbReference type="Gene3D" id="3.20.20.30">
    <property type="entry name" value="Luciferase-like domain"/>
    <property type="match status" value="1"/>
</dbReference>
<dbReference type="NCBIfam" id="TIGR03885">
    <property type="entry name" value="flavin_revert"/>
    <property type="match status" value="1"/>
</dbReference>
<dbReference type="InterPro" id="IPR050564">
    <property type="entry name" value="F420-G6PD/mer"/>
</dbReference>
<dbReference type="PANTHER" id="PTHR43244:SF1">
    <property type="entry name" value="5,10-METHYLENETETRAHYDROMETHANOPTERIN REDUCTASE"/>
    <property type="match status" value="1"/>
</dbReference>
<name>A0ABM8UJY2_9BACT</name>
<evidence type="ECO:0000259" key="2">
    <source>
        <dbReference type="Pfam" id="PF00296"/>
    </source>
</evidence>
<dbReference type="RefSeq" id="WP_215231902.1">
    <property type="nucleotide sequence ID" value="NZ_CAJRAU010000001.1"/>
</dbReference>
<keyword evidence="1 3" id="KW-0560">Oxidoreductase</keyword>
<evidence type="ECO:0000313" key="3">
    <source>
        <dbReference type="EMBL" id="CAG5067756.1"/>
    </source>
</evidence>
<proteinExistence type="predicted"/>
<keyword evidence="4" id="KW-1185">Reference proteome</keyword>
<evidence type="ECO:0000256" key="1">
    <source>
        <dbReference type="ARBA" id="ARBA00023002"/>
    </source>
</evidence>
<feature type="domain" description="Luciferase-like" evidence="2">
    <location>
        <begin position="5"/>
        <end position="296"/>
    </location>
</feature>
<dbReference type="InterPro" id="IPR023907">
    <property type="entry name" value="Non-F420_Flavin_OxRdtase"/>
</dbReference>